<dbReference type="SUPFAM" id="SSF48726">
    <property type="entry name" value="Immunoglobulin"/>
    <property type="match status" value="2"/>
</dbReference>
<evidence type="ECO:0000256" key="5">
    <source>
        <dbReference type="ARBA" id="ARBA00022989"/>
    </source>
</evidence>
<dbReference type="EMBL" id="JAICCE010000001">
    <property type="protein sequence ID" value="KAG9282394.1"/>
    <property type="molecule type" value="Genomic_DNA"/>
</dbReference>
<dbReference type="InterPro" id="IPR003598">
    <property type="entry name" value="Ig_sub2"/>
</dbReference>
<dbReference type="Gene3D" id="2.60.40.10">
    <property type="entry name" value="Immunoglobulins"/>
    <property type="match status" value="2"/>
</dbReference>
<dbReference type="GO" id="GO:0009897">
    <property type="term" value="C:external side of plasma membrane"/>
    <property type="evidence" value="ECO:0007669"/>
    <property type="project" value="TreeGrafter"/>
</dbReference>
<dbReference type="InterPro" id="IPR051713">
    <property type="entry name" value="T-cell_Activation_Regulation"/>
</dbReference>
<evidence type="ECO:0000256" key="7">
    <source>
        <dbReference type="ARBA" id="ARBA00023157"/>
    </source>
</evidence>
<evidence type="ECO:0000256" key="1">
    <source>
        <dbReference type="ARBA" id="ARBA00004251"/>
    </source>
</evidence>
<dbReference type="GO" id="GO:0007166">
    <property type="term" value="P:cell surface receptor signaling pathway"/>
    <property type="evidence" value="ECO:0007669"/>
    <property type="project" value="TreeGrafter"/>
</dbReference>
<keyword evidence="8" id="KW-0675">Receptor</keyword>
<dbReference type="PANTHER" id="PTHR25466">
    <property type="entry name" value="T-LYMPHOCYTE ACTIVATION ANTIGEN"/>
    <property type="match status" value="1"/>
</dbReference>
<evidence type="ECO:0000256" key="9">
    <source>
        <dbReference type="ARBA" id="ARBA00023180"/>
    </source>
</evidence>
<gene>
    <name evidence="12" type="ORF">AMEX_G1050</name>
</gene>
<comment type="caution">
    <text evidence="12">The sequence shown here is derived from an EMBL/GenBank/DDBJ whole genome shotgun (WGS) entry which is preliminary data.</text>
</comment>
<name>A0A8T2MGU0_ASTMX</name>
<evidence type="ECO:0000256" key="2">
    <source>
        <dbReference type="ARBA" id="ARBA00022475"/>
    </source>
</evidence>
<dbReference type="InterPro" id="IPR036179">
    <property type="entry name" value="Ig-like_dom_sf"/>
</dbReference>
<dbReference type="AlphaFoldDB" id="A0A8T2MGU0"/>
<keyword evidence="7" id="KW-1015">Disulfide bond</keyword>
<dbReference type="GO" id="GO:0071222">
    <property type="term" value="P:cellular response to lipopolysaccharide"/>
    <property type="evidence" value="ECO:0007669"/>
    <property type="project" value="TreeGrafter"/>
</dbReference>
<dbReference type="InterPro" id="IPR013783">
    <property type="entry name" value="Ig-like_fold"/>
</dbReference>
<keyword evidence="9" id="KW-0325">Glycoprotein</keyword>
<keyword evidence="2" id="KW-1003">Cell membrane</keyword>
<dbReference type="Proteomes" id="UP000752171">
    <property type="component" value="Unassembled WGS sequence"/>
</dbReference>
<keyword evidence="4" id="KW-0732">Signal</keyword>
<dbReference type="GO" id="GO:0031295">
    <property type="term" value="P:T cell costimulation"/>
    <property type="evidence" value="ECO:0007669"/>
    <property type="project" value="TreeGrafter"/>
</dbReference>
<reference evidence="12 13" key="1">
    <citation type="submission" date="2021-07" db="EMBL/GenBank/DDBJ databases">
        <authorList>
            <person name="Imarazene B."/>
            <person name="Zahm M."/>
            <person name="Klopp C."/>
            <person name="Cabau C."/>
            <person name="Beille S."/>
            <person name="Jouanno E."/>
            <person name="Castinel A."/>
            <person name="Lluch J."/>
            <person name="Gil L."/>
            <person name="Kuchtly C."/>
            <person name="Lopez Roques C."/>
            <person name="Donnadieu C."/>
            <person name="Parrinello H."/>
            <person name="Journot L."/>
            <person name="Du K."/>
            <person name="Schartl M."/>
            <person name="Retaux S."/>
            <person name="Guiguen Y."/>
        </authorList>
    </citation>
    <scope>NUCLEOTIDE SEQUENCE [LARGE SCALE GENOMIC DNA]</scope>
    <source>
        <strain evidence="12">Pach_M1</strain>
        <tissue evidence="12">Testis</tissue>
    </source>
</reference>
<dbReference type="InterPro" id="IPR013106">
    <property type="entry name" value="Ig_V-set"/>
</dbReference>
<evidence type="ECO:0000256" key="10">
    <source>
        <dbReference type="ARBA" id="ARBA00023319"/>
    </source>
</evidence>
<keyword evidence="10" id="KW-0393">Immunoglobulin domain</keyword>
<dbReference type="PROSITE" id="PS50835">
    <property type="entry name" value="IG_LIKE"/>
    <property type="match status" value="2"/>
</dbReference>
<evidence type="ECO:0000313" key="13">
    <source>
        <dbReference type="Proteomes" id="UP000752171"/>
    </source>
</evidence>
<comment type="subcellular location">
    <subcellularLocation>
        <location evidence="1">Cell membrane</location>
        <topology evidence="1">Single-pass type I membrane protein</topology>
    </subcellularLocation>
</comment>
<feature type="domain" description="Ig-like" evidence="11">
    <location>
        <begin position="22"/>
        <end position="96"/>
    </location>
</feature>
<evidence type="ECO:0000256" key="8">
    <source>
        <dbReference type="ARBA" id="ARBA00023170"/>
    </source>
</evidence>
<keyword evidence="3" id="KW-0812">Transmembrane</keyword>
<dbReference type="SMART" id="SM00409">
    <property type="entry name" value="IG"/>
    <property type="match status" value="2"/>
</dbReference>
<feature type="non-terminal residue" evidence="12">
    <location>
        <position position="1"/>
    </location>
</feature>
<evidence type="ECO:0000256" key="4">
    <source>
        <dbReference type="ARBA" id="ARBA00022729"/>
    </source>
</evidence>
<evidence type="ECO:0000256" key="6">
    <source>
        <dbReference type="ARBA" id="ARBA00023136"/>
    </source>
</evidence>
<evidence type="ECO:0000256" key="3">
    <source>
        <dbReference type="ARBA" id="ARBA00022692"/>
    </source>
</evidence>
<feature type="domain" description="Ig-like" evidence="11">
    <location>
        <begin position="112"/>
        <end position="212"/>
    </location>
</feature>
<dbReference type="InterPro" id="IPR003599">
    <property type="entry name" value="Ig_sub"/>
</dbReference>
<dbReference type="GO" id="GO:0006955">
    <property type="term" value="P:immune response"/>
    <property type="evidence" value="ECO:0007669"/>
    <property type="project" value="TreeGrafter"/>
</dbReference>
<dbReference type="Pfam" id="PF07686">
    <property type="entry name" value="V-set"/>
    <property type="match status" value="2"/>
</dbReference>
<dbReference type="InterPro" id="IPR007110">
    <property type="entry name" value="Ig-like_dom"/>
</dbReference>
<dbReference type="GO" id="GO:0042102">
    <property type="term" value="P:positive regulation of T cell proliferation"/>
    <property type="evidence" value="ECO:0007669"/>
    <property type="project" value="TreeGrafter"/>
</dbReference>
<keyword evidence="5" id="KW-1133">Transmembrane helix</keyword>
<dbReference type="PANTHER" id="PTHR25466:SF14">
    <property type="entry name" value="BUTYROPHILIN SUBFAMILY 2 MEMBER A2-LIKE-RELATED"/>
    <property type="match status" value="1"/>
</dbReference>
<evidence type="ECO:0000259" key="11">
    <source>
        <dbReference type="PROSITE" id="PS50835"/>
    </source>
</evidence>
<dbReference type="SMART" id="SM00408">
    <property type="entry name" value="IGc2"/>
    <property type="match status" value="1"/>
</dbReference>
<protein>
    <submittedName>
        <fullName evidence="12">Cell surface A33 antigen-like isoform X1</fullName>
    </submittedName>
</protein>
<keyword evidence="6" id="KW-0472">Membrane</keyword>
<dbReference type="GO" id="GO:0042130">
    <property type="term" value="P:negative regulation of T cell proliferation"/>
    <property type="evidence" value="ECO:0007669"/>
    <property type="project" value="TreeGrafter"/>
</dbReference>
<evidence type="ECO:0000313" key="12">
    <source>
        <dbReference type="EMBL" id="KAG9282394.1"/>
    </source>
</evidence>
<sequence length="236" mass="26723">VLTGCTVENSGSTLSITARTEEPVLLPCSCTDLHSTPESFIWKYYTQTPQYIKTQEVISVQHTNRVLLFNEHYPGNLSLLIPHLTEEDAGWYRCDAKISGYIDVILTVKGKPNLDNNGTKLEITAHAGESVLLPCSCTDLNSTPNKLTWRKHNTTRNRWEEISSESDQYRNRVQLFNNLSPANLSLLISHLTEEDAGDYSCEVKGSEYTHITVMVKHGKNIVWSRAVPRLQHEFTM</sequence>
<accession>A0A8T2MGU0</accession>
<proteinExistence type="predicted"/>
<organism evidence="12 13">
    <name type="scientific">Astyanax mexicanus</name>
    <name type="common">Blind cave fish</name>
    <name type="synonym">Astyanax fasciatus mexicanus</name>
    <dbReference type="NCBI Taxonomy" id="7994"/>
    <lineage>
        <taxon>Eukaryota</taxon>
        <taxon>Metazoa</taxon>
        <taxon>Chordata</taxon>
        <taxon>Craniata</taxon>
        <taxon>Vertebrata</taxon>
        <taxon>Euteleostomi</taxon>
        <taxon>Actinopterygii</taxon>
        <taxon>Neopterygii</taxon>
        <taxon>Teleostei</taxon>
        <taxon>Ostariophysi</taxon>
        <taxon>Characiformes</taxon>
        <taxon>Characoidei</taxon>
        <taxon>Acestrorhamphidae</taxon>
        <taxon>Acestrorhamphinae</taxon>
        <taxon>Astyanax</taxon>
    </lineage>
</organism>